<evidence type="ECO:0000313" key="3">
    <source>
        <dbReference type="Proteomes" id="UP000609879"/>
    </source>
</evidence>
<dbReference type="EMBL" id="BOMI01000146">
    <property type="protein sequence ID" value="GID78434.1"/>
    <property type="molecule type" value="Genomic_DNA"/>
</dbReference>
<dbReference type="SUPFAM" id="SSF53271">
    <property type="entry name" value="PRTase-like"/>
    <property type="match status" value="1"/>
</dbReference>
<dbReference type="RefSeq" id="WP_203773349.1">
    <property type="nucleotide sequence ID" value="NZ_BAAABO010000038.1"/>
</dbReference>
<dbReference type="Gene3D" id="3.30.1310.20">
    <property type="entry name" value="PRTase-like"/>
    <property type="match status" value="1"/>
</dbReference>
<gene>
    <name evidence="2" type="ORF">Ade02nite_70750</name>
</gene>
<dbReference type="InterPro" id="IPR029057">
    <property type="entry name" value="PRTase-like"/>
</dbReference>
<evidence type="ECO:0000259" key="1">
    <source>
        <dbReference type="Pfam" id="PF00156"/>
    </source>
</evidence>
<organism evidence="2 3">
    <name type="scientific">Paractinoplanes deccanensis</name>
    <dbReference type="NCBI Taxonomy" id="113561"/>
    <lineage>
        <taxon>Bacteria</taxon>
        <taxon>Bacillati</taxon>
        <taxon>Actinomycetota</taxon>
        <taxon>Actinomycetes</taxon>
        <taxon>Micromonosporales</taxon>
        <taxon>Micromonosporaceae</taxon>
        <taxon>Paractinoplanes</taxon>
    </lineage>
</organism>
<name>A0ABQ3YEL3_9ACTN</name>
<accession>A0ABQ3YEL3</accession>
<evidence type="ECO:0000313" key="2">
    <source>
        <dbReference type="EMBL" id="GID78434.1"/>
    </source>
</evidence>
<protein>
    <recommendedName>
        <fullName evidence="1">Phosphoribosyltransferase domain-containing protein</fullName>
    </recommendedName>
</protein>
<keyword evidence="3" id="KW-1185">Reference proteome</keyword>
<comment type="caution">
    <text evidence="2">The sequence shown here is derived from an EMBL/GenBank/DDBJ whole genome shotgun (WGS) entry which is preliminary data.</text>
</comment>
<proteinExistence type="predicted"/>
<dbReference type="Gene3D" id="3.40.50.2020">
    <property type="match status" value="1"/>
</dbReference>
<dbReference type="CDD" id="cd06223">
    <property type="entry name" value="PRTases_typeI"/>
    <property type="match status" value="1"/>
</dbReference>
<dbReference type="Pfam" id="PF00156">
    <property type="entry name" value="Pribosyltran"/>
    <property type="match status" value="1"/>
</dbReference>
<reference evidence="2 3" key="1">
    <citation type="submission" date="2021-01" db="EMBL/GenBank/DDBJ databases">
        <title>Whole genome shotgun sequence of Actinoplanes deccanensis NBRC 13994.</title>
        <authorList>
            <person name="Komaki H."/>
            <person name="Tamura T."/>
        </authorList>
    </citation>
    <scope>NUCLEOTIDE SEQUENCE [LARGE SCALE GENOMIC DNA]</scope>
    <source>
        <strain evidence="2 3">NBRC 13994</strain>
    </source>
</reference>
<dbReference type="InterPro" id="IPR000836">
    <property type="entry name" value="PRTase_dom"/>
</dbReference>
<feature type="domain" description="Phosphoribosyltransferase" evidence="1">
    <location>
        <begin position="10"/>
        <end position="165"/>
    </location>
</feature>
<dbReference type="Proteomes" id="UP000609879">
    <property type="component" value="Unassembled WGS sequence"/>
</dbReference>
<sequence length="231" mass="24203">MMFPDRVAAGRILAHRIGGVRRAGVVVLGVPRGGVPVAYEVAQALRVPLDIVVVRKVGVPGDPELAMGAVGEDGATVVNADVVAASLVAPDELAAAQRRARGEVDDRVRTLRDGWNRLPLTGRTAIVVDDGAATGATALAACQAVRQLGARRVVAALPVGSREAVAALRAATDDVICLARPQPFLSVGRYYGDFVPVTDVDVVKLLIRSRRAFRSAGQDPYFPGAPHLLPL</sequence>